<comment type="similarity">
    <text evidence="1">Belongs to the protein kinase superfamily. CMGC Ser/Thr protein kinase family. MAP kinase subfamily.</text>
</comment>
<accession>A0AAV7BGN7</accession>
<reference evidence="11" key="1">
    <citation type="thesis" date="2020" institute="ProQuest LLC" country="789 East Eisenhower Parkway, Ann Arbor, MI, USA">
        <title>Comparative Genomics and Chromosome Evolution.</title>
        <authorList>
            <person name="Mudd A.B."/>
        </authorList>
    </citation>
    <scope>NUCLEOTIDE SEQUENCE</scope>
    <source>
        <strain evidence="11">237g6f4</strain>
        <tissue evidence="11">Blood</tissue>
    </source>
</reference>
<evidence type="ECO:0000256" key="8">
    <source>
        <dbReference type="ARBA" id="ARBA00047592"/>
    </source>
</evidence>
<dbReference type="PANTHER" id="PTHR24055">
    <property type="entry name" value="MITOGEN-ACTIVATED PROTEIN KINASE"/>
    <property type="match status" value="1"/>
</dbReference>
<sequence>MKPENLLCMGPDLVKIADFGLVRELRSQPPYTDYVSTRWYRAPEVLLRSLVYSSPIDIWAVGSIMAELYTLRPLFPGTSEVDEIFKICQVLGTPKKSDWSEGYQLAAAMNFRFPQCVPINLKTLIPNASEEALTLMRDMLQWDPKKRPTAIQKLVTNGPQNNAVNLKHGRRRWGQSVLKDSWDEFDTDFGISFSKKPSMTMVKENNNDDSLHGFTDSVPNGELNKGSSNVGIIRTDSGQTTSAKQHYLRQSRYLPGMNPKNVGLISANKEANHSTWGSALSTKPLAPIGGMTFSRNNAGNLGGLVGPSYNTTGGYIPSFHKKEVGSAGQRIQLAPIGPVATLANSDPVSSKPKIIKPKPTCQKAVIENIPDYDTWKTKAVRSQFGAPAYKPAAKNLTMLNRQQPIQPIHGRTDWVAKYGGHR</sequence>
<evidence type="ECO:0000256" key="9">
    <source>
        <dbReference type="ARBA" id="ARBA00048312"/>
    </source>
</evidence>
<evidence type="ECO:0000256" key="3">
    <source>
        <dbReference type="ARBA" id="ARBA00022527"/>
    </source>
</evidence>
<keyword evidence="4" id="KW-0808">Transferase</keyword>
<gene>
    <name evidence="11" type="ORF">GDO81_011773</name>
</gene>
<keyword evidence="12" id="KW-1185">Reference proteome</keyword>
<dbReference type="EMBL" id="WNYA01000005">
    <property type="protein sequence ID" value="KAG8571768.1"/>
    <property type="molecule type" value="Genomic_DNA"/>
</dbReference>
<dbReference type="Proteomes" id="UP000824782">
    <property type="component" value="Unassembled WGS sequence"/>
</dbReference>
<dbReference type="SUPFAM" id="SSF56112">
    <property type="entry name" value="Protein kinase-like (PK-like)"/>
    <property type="match status" value="1"/>
</dbReference>
<feature type="domain" description="Protein kinase" evidence="10">
    <location>
        <begin position="1"/>
        <end position="164"/>
    </location>
</feature>
<evidence type="ECO:0000313" key="12">
    <source>
        <dbReference type="Proteomes" id="UP000824782"/>
    </source>
</evidence>
<dbReference type="InterPro" id="IPR000719">
    <property type="entry name" value="Prot_kinase_dom"/>
</dbReference>
<protein>
    <recommendedName>
        <fullName evidence="2">mitogen-activated protein kinase</fullName>
        <ecNumber evidence="2">2.7.11.24</ecNumber>
    </recommendedName>
</protein>
<comment type="caution">
    <text evidence="11">The sequence shown here is derived from an EMBL/GenBank/DDBJ whole genome shotgun (WGS) entry which is preliminary data.</text>
</comment>
<evidence type="ECO:0000256" key="1">
    <source>
        <dbReference type="ARBA" id="ARBA00008832"/>
    </source>
</evidence>
<evidence type="ECO:0000256" key="5">
    <source>
        <dbReference type="ARBA" id="ARBA00022741"/>
    </source>
</evidence>
<dbReference type="InterPro" id="IPR011009">
    <property type="entry name" value="Kinase-like_dom_sf"/>
</dbReference>
<comment type="catalytic activity">
    <reaction evidence="9">
        <text>L-seryl-[protein] + ATP = O-phospho-L-seryl-[protein] + ADP + H(+)</text>
        <dbReference type="Rhea" id="RHEA:17989"/>
        <dbReference type="Rhea" id="RHEA-COMP:9863"/>
        <dbReference type="Rhea" id="RHEA-COMP:11604"/>
        <dbReference type="ChEBI" id="CHEBI:15378"/>
        <dbReference type="ChEBI" id="CHEBI:29999"/>
        <dbReference type="ChEBI" id="CHEBI:30616"/>
        <dbReference type="ChEBI" id="CHEBI:83421"/>
        <dbReference type="ChEBI" id="CHEBI:456216"/>
        <dbReference type="EC" id="2.7.11.24"/>
    </reaction>
</comment>
<dbReference type="AlphaFoldDB" id="A0AAV7BGN7"/>
<evidence type="ECO:0000259" key="10">
    <source>
        <dbReference type="PROSITE" id="PS50011"/>
    </source>
</evidence>
<evidence type="ECO:0000256" key="4">
    <source>
        <dbReference type="ARBA" id="ARBA00022679"/>
    </source>
</evidence>
<dbReference type="Pfam" id="PF00069">
    <property type="entry name" value="Pkinase"/>
    <property type="match status" value="1"/>
</dbReference>
<dbReference type="Gene3D" id="1.10.510.10">
    <property type="entry name" value="Transferase(Phosphotransferase) domain 1"/>
    <property type="match status" value="1"/>
</dbReference>
<dbReference type="InterPro" id="IPR050117">
    <property type="entry name" value="MAPK"/>
</dbReference>
<organism evidence="11 12">
    <name type="scientific">Engystomops pustulosus</name>
    <name type="common">Tungara frog</name>
    <name type="synonym">Physalaemus pustulosus</name>
    <dbReference type="NCBI Taxonomy" id="76066"/>
    <lineage>
        <taxon>Eukaryota</taxon>
        <taxon>Metazoa</taxon>
        <taxon>Chordata</taxon>
        <taxon>Craniata</taxon>
        <taxon>Vertebrata</taxon>
        <taxon>Euteleostomi</taxon>
        <taxon>Amphibia</taxon>
        <taxon>Batrachia</taxon>
        <taxon>Anura</taxon>
        <taxon>Neobatrachia</taxon>
        <taxon>Hyloidea</taxon>
        <taxon>Leptodactylidae</taxon>
        <taxon>Leiuperinae</taxon>
        <taxon>Engystomops</taxon>
    </lineage>
</organism>
<dbReference type="EC" id="2.7.11.24" evidence="2"/>
<evidence type="ECO:0000256" key="7">
    <source>
        <dbReference type="ARBA" id="ARBA00022840"/>
    </source>
</evidence>
<keyword evidence="7" id="KW-0067">ATP-binding</keyword>
<proteinExistence type="inferred from homology"/>
<keyword evidence="3" id="KW-0723">Serine/threonine-protein kinase</keyword>
<comment type="catalytic activity">
    <reaction evidence="8">
        <text>L-threonyl-[protein] + ATP = O-phospho-L-threonyl-[protein] + ADP + H(+)</text>
        <dbReference type="Rhea" id="RHEA:46608"/>
        <dbReference type="Rhea" id="RHEA-COMP:11060"/>
        <dbReference type="Rhea" id="RHEA-COMP:11605"/>
        <dbReference type="ChEBI" id="CHEBI:15378"/>
        <dbReference type="ChEBI" id="CHEBI:30013"/>
        <dbReference type="ChEBI" id="CHEBI:30616"/>
        <dbReference type="ChEBI" id="CHEBI:61977"/>
        <dbReference type="ChEBI" id="CHEBI:456216"/>
        <dbReference type="EC" id="2.7.11.24"/>
    </reaction>
</comment>
<dbReference type="GO" id="GO:0004707">
    <property type="term" value="F:MAP kinase activity"/>
    <property type="evidence" value="ECO:0007669"/>
    <property type="project" value="UniProtKB-EC"/>
</dbReference>
<name>A0AAV7BGN7_ENGPU</name>
<dbReference type="PROSITE" id="PS50011">
    <property type="entry name" value="PROTEIN_KINASE_DOM"/>
    <property type="match status" value="1"/>
</dbReference>
<dbReference type="SMART" id="SM00220">
    <property type="entry name" value="S_TKc"/>
    <property type="match status" value="1"/>
</dbReference>
<keyword evidence="5" id="KW-0547">Nucleotide-binding</keyword>
<evidence type="ECO:0000256" key="6">
    <source>
        <dbReference type="ARBA" id="ARBA00022777"/>
    </source>
</evidence>
<evidence type="ECO:0000256" key="2">
    <source>
        <dbReference type="ARBA" id="ARBA00012411"/>
    </source>
</evidence>
<evidence type="ECO:0000313" key="11">
    <source>
        <dbReference type="EMBL" id="KAG8571768.1"/>
    </source>
</evidence>
<dbReference type="GO" id="GO:0005524">
    <property type="term" value="F:ATP binding"/>
    <property type="evidence" value="ECO:0007669"/>
    <property type="project" value="UniProtKB-KW"/>
</dbReference>
<keyword evidence="6" id="KW-0418">Kinase</keyword>
<dbReference type="FunFam" id="1.10.510.10:FF:000624">
    <property type="entry name" value="Mitogen-activated protein kinase"/>
    <property type="match status" value="1"/>
</dbReference>